<dbReference type="PROSITE" id="PS51867">
    <property type="entry name" value="ZF_RING_GID"/>
    <property type="match status" value="1"/>
</dbReference>
<evidence type="ECO:0000256" key="5">
    <source>
        <dbReference type="ARBA" id="ARBA00022833"/>
    </source>
</evidence>
<keyword evidence="2" id="KW-0963">Cytoplasm</keyword>
<dbReference type="InterPro" id="IPR013144">
    <property type="entry name" value="CRA_dom"/>
</dbReference>
<name>A0A7S3GAR5_9EUKA</name>
<proteinExistence type="predicted"/>
<evidence type="ECO:0000256" key="4">
    <source>
        <dbReference type="ARBA" id="ARBA00022771"/>
    </source>
</evidence>
<dbReference type="PANTHER" id="PTHR12170">
    <property type="entry name" value="MACROPHAGE ERYTHROBLAST ATTACHER-RELATED"/>
    <property type="match status" value="1"/>
</dbReference>
<dbReference type="SUPFAM" id="SSF57850">
    <property type="entry name" value="RING/U-box"/>
    <property type="match status" value="1"/>
</dbReference>
<accession>A0A7S3GAR5</accession>
<dbReference type="FunFam" id="3.30.40.10:FF:000143">
    <property type="entry name" value="Regulator of gluconeogenesis Rmd5"/>
    <property type="match status" value="1"/>
</dbReference>
<evidence type="ECO:0000313" key="8">
    <source>
        <dbReference type="EMBL" id="CAE0254921.1"/>
    </source>
</evidence>
<dbReference type="GO" id="GO:0061630">
    <property type="term" value="F:ubiquitin protein ligase activity"/>
    <property type="evidence" value="ECO:0007669"/>
    <property type="project" value="InterPro"/>
</dbReference>
<dbReference type="SMART" id="SM00757">
    <property type="entry name" value="CRA"/>
    <property type="match status" value="1"/>
</dbReference>
<keyword evidence="5" id="KW-0862">Zinc</keyword>
<dbReference type="PANTHER" id="PTHR12170:SF3">
    <property type="entry name" value="GH10162P"/>
    <property type="match status" value="1"/>
</dbReference>
<keyword evidence="4 6" id="KW-0863">Zinc-finger</keyword>
<dbReference type="AlphaFoldDB" id="A0A7S3GAR5"/>
<dbReference type="GO" id="GO:0043161">
    <property type="term" value="P:proteasome-mediated ubiquitin-dependent protein catabolic process"/>
    <property type="evidence" value="ECO:0007669"/>
    <property type="project" value="InterPro"/>
</dbReference>
<dbReference type="GO" id="GO:0005737">
    <property type="term" value="C:cytoplasm"/>
    <property type="evidence" value="ECO:0007669"/>
    <property type="project" value="UniProtKB-SubCell"/>
</dbReference>
<dbReference type="Pfam" id="PF10607">
    <property type="entry name" value="CTLH"/>
    <property type="match status" value="1"/>
</dbReference>
<feature type="zinc finger region" description="RING-Gid-type" evidence="6">
    <location>
        <begin position="430"/>
        <end position="478"/>
    </location>
</feature>
<dbReference type="GO" id="GO:0034657">
    <property type="term" value="C:GID complex"/>
    <property type="evidence" value="ECO:0007669"/>
    <property type="project" value="TreeGrafter"/>
</dbReference>
<comment type="subcellular location">
    <subcellularLocation>
        <location evidence="1">Cytoplasm</location>
    </subcellularLocation>
</comment>
<dbReference type="GO" id="GO:0008270">
    <property type="term" value="F:zinc ion binding"/>
    <property type="evidence" value="ECO:0007669"/>
    <property type="project" value="UniProtKB-KW"/>
</dbReference>
<dbReference type="Gene3D" id="3.30.40.10">
    <property type="entry name" value="Zinc/RING finger domain, C3HC4 (zinc finger)"/>
    <property type="match status" value="1"/>
</dbReference>
<feature type="domain" description="RING-Gid-type" evidence="7">
    <location>
        <begin position="430"/>
        <end position="478"/>
    </location>
</feature>
<organism evidence="8">
    <name type="scientific">Palpitomonas bilix</name>
    <dbReference type="NCBI Taxonomy" id="652834"/>
    <lineage>
        <taxon>Eukaryota</taxon>
        <taxon>Eukaryota incertae sedis</taxon>
    </lineage>
</organism>
<evidence type="ECO:0000259" key="7">
    <source>
        <dbReference type="PROSITE" id="PS51867"/>
    </source>
</evidence>
<gene>
    <name evidence="8" type="ORF">PBIL07802_LOCUS17170</name>
</gene>
<evidence type="ECO:0000256" key="1">
    <source>
        <dbReference type="ARBA" id="ARBA00004496"/>
    </source>
</evidence>
<dbReference type="InterPro" id="IPR013083">
    <property type="entry name" value="Znf_RING/FYVE/PHD"/>
</dbReference>
<dbReference type="InterPro" id="IPR045098">
    <property type="entry name" value="Fyv10_fam"/>
</dbReference>
<dbReference type="InterPro" id="IPR024964">
    <property type="entry name" value="CTLH/CRA"/>
</dbReference>
<dbReference type="EMBL" id="HBIB01026539">
    <property type="protein sequence ID" value="CAE0254921.1"/>
    <property type="molecule type" value="Transcribed_RNA"/>
</dbReference>
<dbReference type="InterPro" id="IPR044063">
    <property type="entry name" value="ZF_RING_GID"/>
</dbReference>
<evidence type="ECO:0000256" key="2">
    <source>
        <dbReference type="ARBA" id="ARBA00022490"/>
    </source>
</evidence>
<reference evidence="8" key="1">
    <citation type="submission" date="2021-01" db="EMBL/GenBank/DDBJ databases">
        <authorList>
            <person name="Corre E."/>
            <person name="Pelletier E."/>
            <person name="Niang G."/>
            <person name="Scheremetjew M."/>
            <person name="Finn R."/>
            <person name="Kale V."/>
            <person name="Holt S."/>
            <person name="Cochrane G."/>
            <person name="Meng A."/>
            <person name="Brown T."/>
            <person name="Cohen L."/>
        </authorList>
    </citation>
    <scope>NUCLEOTIDE SEQUENCE</scope>
    <source>
        <strain evidence="8">NIES-2562</strain>
    </source>
</reference>
<protein>
    <recommendedName>
        <fullName evidence="7">RING-Gid-type domain-containing protein</fullName>
    </recommendedName>
</protein>
<keyword evidence="3" id="KW-0479">Metal-binding</keyword>
<evidence type="ECO:0000256" key="6">
    <source>
        <dbReference type="PROSITE-ProRule" id="PRU01215"/>
    </source>
</evidence>
<dbReference type="GO" id="GO:0005634">
    <property type="term" value="C:nucleus"/>
    <property type="evidence" value="ECO:0007669"/>
    <property type="project" value="TreeGrafter"/>
</dbReference>
<sequence>MSLQGGVAANQKVANDIEKEFTKFKQEHEQAHPKVSLALASSIESLRSLRNSVQNSAGSFNQAEVKKGVAQVAKQLDDKKAGVVSEFKTVHDHLSKFGRVVDKSFCTDYDGALVGEIDCFRADALRVCFEYLYREGYVAEAEALKQRESKEVAPAEWQRATLEVAKVVRALECGDVMPGLEWCSLNRQELEQLDTTIEFSFHRLAFLRILLGNAFSPLSPSLLSSSARRLHRSHLHAGEIKGKEEVEKVEVAMQVEGKMGGDVRETSSEKEHQQEGVVEVGDQIEQKMDVDDDGGGVTIMEDAHPEKRQMQAMAYAQKFFPPFSASCMHDISKLMACLVFADRLESSPYSRFASTSMWGEVKAEFLSVSSSISGLSKDNHLHSIIDASTLALPAYLRVKAMTAANNLAVDIMPAEVELGKKAAFHSIFTCPVSKDQGTVDNPPVMLSCGHVVSQGSVGSLSRGTRGTRGGSRLKCPTCPEITTLESTKVLHF</sequence>
<evidence type="ECO:0000256" key="3">
    <source>
        <dbReference type="ARBA" id="ARBA00022723"/>
    </source>
</evidence>